<name>A0ABU1KCW6_9FLAO</name>
<feature type="non-terminal residue" evidence="1">
    <location>
        <position position="367"/>
    </location>
</feature>
<organism evidence="1 2">
    <name type="scientific">Mesonia maritima</name>
    <dbReference type="NCBI Taxonomy" id="1793873"/>
    <lineage>
        <taxon>Bacteria</taxon>
        <taxon>Pseudomonadati</taxon>
        <taxon>Bacteroidota</taxon>
        <taxon>Flavobacteriia</taxon>
        <taxon>Flavobacteriales</taxon>
        <taxon>Flavobacteriaceae</taxon>
        <taxon>Mesonia</taxon>
    </lineage>
</organism>
<reference evidence="1 2" key="1">
    <citation type="submission" date="2023-07" db="EMBL/GenBank/DDBJ databases">
        <title>Genomic Encyclopedia of Type Strains, Phase IV (KMG-IV): sequencing the most valuable type-strain genomes for metagenomic binning, comparative biology and taxonomic classification.</title>
        <authorList>
            <person name="Goeker M."/>
        </authorList>
    </citation>
    <scope>NUCLEOTIDE SEQUENCE [LARGE SCALE GENOMIC DNA]</scope>
    <source>
        <strain evidence="1 2">DSM 102814</strain>
    </source>
</reference>
<dbReference type="Proteomes" id="UP001257659">
    <property type="component" value="Unassembled WGS sequence"/>
</dbReference>
<comment type="caution">
    <text evidence="1">The sequence shown here is derived from an EMBL/GenBank/DDBJ whole genome shotgun (WGS) entry which is preliminary data.</text>
</comment>
<gene>
    <name evidence="1" type="ORF">GGR31_003007</name>
</gene>
<proteinExistence type="predicted"/>
<dbReference type="EMBL" id="JAVDQA010000023">
    <property type="protein sequence ID" value="MDR6302327.1"/>
    <property type="molecule type" value="Genomic_DNA"/>
</dbReference>
<protein>
    <recommendedName>
        <fullName evidence="3">PKD domain-containing protein</fullName>
    </recommendedName>
</protein>
<feature type="non-terminal residue" evidence="1">
    <location>
        <position position="1"/>
    </location>
</feature>
<evidence type="ECO:0000313" key="1">
    <source>
        <dbReference type="EMBL" id="MDR6302327.1"/>
    </source>
</evidence>
<sequence length="367" mass="39462">VQAQSNGFKFCPVAGCPTPFPPECNAGGNPNPISYDLTSRDSDILSNIPASEQGNYEITYYDDETGALTQDPNSLIANPATYSITTTTVVYYRLDYDYGALGIAPVDDCYDVVPLEIVIGEEPNTPATVVDLETCGNGGTGEFNLEDRLSDIFSGLTQSDYTWEFYDDFTAADTQDTTQEITAPTTYTGANGATIYVRVMNEDNCHKITTFDLVVNQLNYNTPVMLSECDTDPQDGFTSFDLTQASNQIAGGNANITATYYFTQAGAENQTASDQLPSPINNFTNTDQDNQTVYVYIEDTSVNCGVVEPLSLEVIPSPVANAAGPLFVCDDDEDGQAQFDLGALDNTIDGGASNVTVSYHASQAFAN</sequence>
<accession>A0ABU1KCW6</accession>
<keyword evidence="2" id="KW-1185">Reference proteome</keyword>
<evidence type="ECO:0008006" key="3">
    <source>
        <dbReference type="Google" id="ProtNLM"/>
    </source>
</evidence>
<evidence type="ECO:0000313" key="2">
    <source>
        <dbReference type="Proteomes" id="UP001257659"/>
    </source>
</evidence>